<reference evidence="1" key="2">
    <citation type="submission" date="2020-05" db="UniProtKB">
        <authorList>
            <consortium name="EnsemblMetazoa"/>
        </authorList>
    </citation>
    <scope>IDENTIFICATION</scope>
    <source>
        <strain evidence="1">IAEA</strain>
    </source>
</reference>
<evidence type="ECO:0000313" key="1">
    <source>
        <dbReference type="EnsemblMetazoa" id="GPPI011152-PA"/>
    </source>
</evidence>
<proteinExistence type="predicted"/>
<evidence type="ECO:0000313" key="2">
    <source>
        <dbReference type="Proteomes" id="UP000092460"/>
    </source>
</evidence>
<dbReference type="VEuPathDB" id="VectorBase:GPPI011152"/>
<dbReference type="EnsemblMetazoa" id="GPPI011152-RA">
    <property type="protein sequence ID" value="GPPI011152-PA"/>
    <property type="gene ID" value="GPPI011152"/>
</dbReference>
<dbReference type="AlphaFoldDB" id="A0A1B0AWI2"/>
<protein>
    <submittedName>
        <fullName evidence="1">Uncharacterized protein</fullName>
    </submittedName>
</protein>
<reference evidence="2" key="1">
    <citation type="submission" date="2015-01" db="EMBL/GenBank/DDBJ databases">
        <authorList>
            <person name="Aksoy S."/>
            <person name="Warren W."/>
            <person name="Wilson R.K."/>
        </authorList>
    </citation>
    <scope>NUCLEOTIDE SEQUENCE [LARGE SCALE GENOMIC DNA]</scope>
    <source>
        <strain evidence="2">IAEA</strain>
    </source>
</reference>
<dbReference type="Proteomes" id="UP000092460">
    <property type="component" value="Unassembled WGS sequence"/>
</dbReference>
<name>A0A1B0AWI2_9MUSC</name>
<sequence>MFDVICFSNNGTQLNIFLTIYFFCEFLKKRDLSLLHLSNAARIFRKSYELRVLFSDGKGNIVQHYLTVNPRGLEDCLDLNFHSGLDEAQLKLKCLLLIQSIHQLCYTIT</sequence>
<keyword evidence="2" id="KW-1185">Reference proteome</keyword>
<dbReference type="EMBL" id="JXJN01004775">
    <property type="status" value="NOT_ANNOTATED_CDS"/>
    <property type="molecule type" value="Genomic_DNA"/>
</dbReference>
<organism evidence="1 2">
    <name type="scientific">Glossina palpalis gambiensis</name>
    <dbReference type="NCBI Taxonomy" id="67801"/>
    <lineage>
        <taxon>Eukaryota</taxon>
        <taxon>Metazoa</taxon>
        <taxon>Ecdysozoa</taxon>
        <taxon>Arthropoda</taxon>
        <taxon>Hexapoda</taxon>
        <taxon>Insecta</taxon>
        <taxon>Pterygota</taxon>
        <taxon>Neoptera</taxon>
        <taxon>Endopterygota</taxon>
        <taxon>Diptera</taxon>
        <taxon>Brachycera</taxon>
        <taxon>Muscomorpha</taxon>
        <taxon>Hippoboscoidea</taxon>
        <taxon>Glossinidae</taxon>
        <taxon>Glossina</taxon>
    </lineage>
</organism>
<accession>A0A1B0AWI2</accession>